<dbReference type="Pfam" id="PF00583">
    <property type="entry name" value="Acetyltransf_1"/>
    <property type="match status" value="1"/>
</dbReference>
<gene>
    <name evidence="4" type="ORF">LCGC14_0947630</name>
</gene>
<dbReference type="PANTHER" id="PTHR43072:SF23">
    <property type="entry name" value="UPF0039 PROTEIN C11D3.02C"/>
    <property type="match status" value="1"/>
</dbReference>
<dbReference type="InterPro" id="IPR016181">
    <property type="entry name" value="Acyl_CoA_acyltransferase"/>
</dbReference>
<dbReference type="SUPFAM" id="SSF55729">
    <property type="entry name" value="Acyl-CoA N-acyltransferases (Nat)"/>
    <property type="match status" value="1"/>
</dbReference>
<dbReference type="PROSITE" id="PS51186">
    <property type="entry name" value="GNAT"/>
    <property type="match status" value="1"/>
</dbReference>
<dbReference type="InterPro" id="IPR000182">
    <property type="entry name" value="GNAT_dom"/>
</dbReference>
<organism evidence="4">
    <name type="scientific">marine sediment metagenome</name>
    <dbReference type="NCBI Taxonomy" id="412755"/>
    <lineage>
        <taxon>unclassified sequences</taxon>
        <taxon>metagenomes</taxon>
        <taxon>ecological metagenomes</taxon>
    </lineage>
</organism>
<comment type="caution">
    <text evidence="4">The sequence shown here is derived from an EMBL/GenBank/DDBJ whole genome shotgun (WGS) entry which is preliminary data.</text>
</comment>
<evidence type="ECO:0000259" key="3">
    <source>
        <dbReference type="PROSITE" id="PS51186"/>
    </source>
</evidence>
<dbReference type="Gene3D" id="3.40.630.30">
    <property type="match status" value="1"/>
</dbReference>
<evidence type="ECO:0000256" key="2">
    <source>
        <dbReference type="ARBA" id="ARBA00023315"/>
    </source>
</evidence>
<feature type="domain" description="N-acetyltransferase" evidence="3">
    <location>
        <begin position="4"/>
        <end position="152"/>
    </location>
</feature>
<evidence type="ECO:0000313" key="4">
    <source>
        <dbReference type="EMBL" id="KKN19256.1"/>
    </source>
</evidence>
<dbReference type="EMBL" id="LAZR01003352">
    <property type="protein sequence ID" value="KKN19256.1"/>
    <property type="molecule type" value="Genomic_DNA"/>
</dbReference>
<proteinExistence type="predicted"/>
<protein>
    <recommendedName>
        <fullName evidence="3">N-acetyltransferase domain-containing protein</fullName>
    </recommendedName>
</protein>
<dbReference type="GO" id="GO:0016747">
    <property type="term" value="F:acyltransferase activity, transferring groups other than amino-acyl groups"/>
    <property type="evidence" value="ECO:0007669"/>
    <property type="project" value="InterPro"/>
</dbReference>
<accession>A0A0F9R1T0</accession>
<dbReference type="AlphaFoldDB" id="A0A0F9R1T0"/>
<keyword evidence="1" id="KW-0808">Transferase</keyword>
<keyword evidence="2" id="KW-0012">Acyltransferase</keyword>
<name>A0A0F9R1T0_9ZZZZ</name>
<sequence length="152" mass="17808">MKQYTTRSASLDDLEMLLQFEQGVIEAERPFDPTIRKGHIHYYDLSRLILDVDSEVIVITYSNEIIASGYATIRDARPYLDHEVYSYLGFMYTRPDHRGKGVNKMVIDALRKWSENKGITEIRLTVYEENRGAIQAYEKVGFEKHIIEMRLK</sequence>
<dbReference type="PANTHER" id="PTHR43072">
    <property type="entry name" value="N-ACETYLTRANSFERASE"/>
    <property type="match status" value="1"/>
</dbReference>
<reference evidence="4" key="1">
    <citation type="journal article" date="2015" name="Nature">
        <title>Complex archaea that bridge the gap between prokaryotes and eukaryotes.</title>
        <authorList>
            <person name="Spang A."/>
            <person name="Saw J.H."/>
            <person name="Jorgensen S.L."/>
            <person name="Zaremba-Niedzwiedzka K."/>
            <person name="Martijn J."/>
            <person name="Lind A.E."/>
            <person name="van Eijk R."/>
            <person name="Schleper C."/>
            <person name="Guy L."/>
            <person name="Ettema T.J."/>
        </authorList>
    </citation>
    <scope>NUCLEOTIDE SEQUENCE</scope>
</reference>
<dbReference type="CDD" id="cd04301">
    <property type="entry name" value="NAT_SF"/>
    <property type="match status" value="1"/>
</dbReference>
<evidence type="ECO:0000256" key="1">
    <source>
        <dbReference type="ARBA" id="ARBA00022679"/>
    </source>
</evidence>